<dbReference type="EMBL" id="QJJK01000002">
    <property type="protein sequence ID" value="PXW63506.1"/>
    <property type="molecule type" value="Genomic_DNA"/>
</dbReference>
<sequence>MDEQDASAVAPSAKRDARADKQAMPLYAEIQRDIERKIMTGEWGTGTRIPPETELVEVYNCSRMTVNKALSSLAAAGMITRKRRSGSYVAPPRIEEPLTYIQDIRAEILATDRSYRFEIANRSIRKVTEAIDARHVGVPVGTRLLYLEVMHFADNLPFTMETRQINLDAVPQVERLQFKSEPPGSWLLSNVPFSEGEHSIRAISADAMIAKKLQIVERTACISIARRTWLNGELITFVRLIYPGDRHRFIVRFSPSSSAFGSL</sequence>
<dbReference type="SMART" id="SM00866">
    <property type="entry name" value="UTRA"/>
    <property type="match status" value="1"/>
</dbReference>
<reference evidence="7 8" key="1">
    <citation type="submission" date="2018-05" db="EMBL/GenBank/DDBJ databases">
        <title>Genomic Encyclopedia of Type Strains, Phase IV (KMG-IV): sequencing the most valuable type-strain genomes for metagenomic binning, comparative biology and taxonomic classification.</title>
        <authorList>
            <person name="Goeker M."/>
        </authorList>
    </citation>
    <scope>NUCLEOTIDE SEQUENCE [LARGE SCALE GENOMIC DNA]</scope>
    <source>
        <strain evidence="7 8">DSM 6462</strain>
    </source>
</reference>
<dbReference type="NCBIfam" id="TIGR02018">
    <property type="entry name" value="his_ut_repres"/>
    <property type="match status" value="1"/>
</dbReference>
<dbReference type="InterPro" id="IPR010248">
    <property type="entry name" value="His_ut_repres"/>
</dbReference>
<dbReference type="Pfam" id="PF07702">
    <property type="entry name" value="UTRA"/>
    <property type="match status" value="1"/>
</dbReference>
<evidence type="ECO:0000313" key="8">
    <source>
        <dbReference type="Proteomes" id="UP000248021"/>
    </source>
</evidence>
<organism evidence="7 8">
    <name type="scientific">Chelatococcus asaccharovorans</name>
    <dbReference type="NCBI Taxonomy" id="28210"/>
    <lineage>
        <taxon>Bacteria</taxon>
        <taxon>Pseudomonadati</taxon>
        <taxon>Pseudomonadota</taxon>
        <taxon>Alphaproteobacteria</taxon>
        <taxon>Hyphomicrobiales</taxon>
        <taxon>Chelatococcaceae</taxon>
        <taxon>Chelatococcus</taxon>
    </lineage>
</organism>
<dbReference type="InterPro" id="IPR036390">
    <property type="entry name" value="WH_DNA-bd_sf"/>
</dbReference>
<dbReference type="FunFam" id="1.10.10.10:FF:000079">
    <property type="entry name" value="GntR family transcriptional regulator"/>
    <property type="match status" value="1"/>
</dbReference>
<dbReference type="Gene3D" id="1.10.10.10">
    <property type="entry name" value="Winged helix-like DNA-binding domain superfamily/Winged helix DNA-binding domain"/>
    <property type="match status" value="1"/>
</dbReference>
<dbReference type="InterPro" id="IPR011663">
    <property type="entry name" value="UTRA"/>
</dbReference>
<keyword evidence="1" id="KW-0805">Transcription regulation</keyword>
<dbReference type="CDD" id="cd07377">
    <property type="entry name" value="WHTH_GntR"/>
    <property type="match status" value="1"/>
</dbReference>
<dbReference type="PRINTS" id="PR00035">
    <property type="entry name" value="HTHGNTR"/>
</dbReference>
<feature type="domain" description="HTH gntR-type" evidence="6">
    <location>
        <begin position="24"/>
        <end position="92"/>
    </location>
</feature>
<dbReference type="PANTHER" id="PTHR44846">
    <property type="entry name" value="MANNOSYL-D-GLYCERATE TRANSPORT/METABOLISM SYSTEM REPRESSOR MNGR-RELATED"/>
    <property type="match status" value="1"/>
</dbReference>
<gene>
    <name evidence="7" type="ORF">C7450_102422</name>
</gene>
<dbReference type="Gene3D" id="3.40.1410.10">
    <property type="entry name" value="Chorismate lyase-like"/>
    <property type="match status" value="1"/>
</dbReference>
<keyword evidence="3" id="KW-0804">Transcription</keyword>
<dbReference type="PANTHER" id="PTHR44846:SF16">
    <property type="entry name" value="TRANSCRIPTIONAL REGULATOR PHNF-RELATED"/>
    <property type="match status" value="1"/>
</dbReference>
<evidence type="ECO:0000259" key="6">
    <source>
        <dbReference type="PROSITE" id="PS50949"/>
    </source>
</evidence>
<dbReference type="InterPro" id="IPR050679">
    <property type="entry name" value="Bact_HTH_transcr_reg"/>
</dbReference>
<evidence type="ECO:0000256" key="5">
    <source>
        <dbReference type="SAM" id="MobiDB-lite"/>
    </source>
</evidence>
<evidence type="ECO:0000313" key="7">
    <source>
        <dbReference type="EMBL" id="PXW63506.1"/>
    </source>
</evidence>
<evidence type="ECO:0000256" key="4">
    <source>
        <dbReference type="NCBIfam" id="TIGR02018"/>
    </source>
</evidence>
<evidence type="ECO:0000256" key="1">
    <source>
        <dbReference type="ARBA" id="ARBA00023015"/>
    </source>
</evidence>
<comment type="caution">
    <text evidence="7">The sequence shown here is derived from an EMBL/GenBank/DDBJ whole genome shotgun (WGS) entry which is preliminary data.</text>
</comment>
<dbReference type="Proteomes" id="UP000248021">
    <property type="component" value="Unassembled WGS sequence"/>
</dbReference>
<keyword evidence="8" id="KW-1185">Reference proteome</keyword>
<feature type="region of interest" description="Disordered" evidence="5">
    <location>
        <begin position="1"/>
        <end position="21"/>
    </location>
</feature>
<evidence type="ECO:0000256" key="2">
    <source>
        <dbReference type="ARBA" id="ARBA00023125"/>
    </source>
</evidence>
<dbReference type="GO" id="GO:0045892">
    <property type="term" value="P:negative regulation of DNA-templated transcription"/>
    <property type="evidence" value="ECO:0007669"/>
    <property type="project" value="UniProtKB-UniRule"/>
</dbReference>
<dbReference type="AlphaFoldDB" id="A0A2V3UDY3"/>
<dbReference type="SUPFAM" id="SSF46785">
    <property type="entry name" value="Winged helix' DNA-binding domain"/>
    <property type="match status" value="1"/>
</dbReference>
<dbReference type="Pfam" id="PF00392">
    <property type="entry name" value="GntR"/>
    <property type="match status" value="1"/>
</dbReference>
<dbReference type="PROSITE" id="PS50949">
    <property type="entry name" value="HTH_GNTR"/>
    <property type="match status" value="1"/>
</dbReference>
<dbReference type="SMART" id="SM00345">
    <property type="entry name" value="HTH_GNTR"/>
    <property type="match status" value="1"/>
</dbReference>
<dbReference type="InterPro" id="IPR028978">
    <property type="entry name" value="Chorismate_lyase_/UTRA_dom_sf"/>
</dbReference>
<proteinExistence type="predicted"/>
<dbReference type="GO" id="GO:0003700">
    <property type="term" value="F:DNA-binding transcription factor activity"/>
    <property type="evidence" value="ECO:0007669"/>
    <property type="project" value="UniProtKB-UniRule"/>
</dbReference>
<dbReference type="SUPFAM" id="SSF64288">
    <property type="entry name" value="Chorismate lyase-like"/>
    <property type="match status" value="1"/>
</dbReference>
<dbReference type="GO" id="GO:0006547">
    <property type="term" value="P:L-histidine metabolic process"/>
    <property type="evidence" value="ECO:0007669"/>
    <property type="project" value="UniProtKB-UniRule"/>
</dbReference>
<dbReference type="GO" id="GO:0003677">
    <property type="term" value="F:DNA binding"/>
    <property type="evidence" value="ECO:0007669"/>
    <property type="project" value="UniProtKB-UniRule"/>
</dbReference>
<accession>A0A2V3UDY3</accession>
<evidence type="ECO:0000256" key="3">
    <source>
        <dbReference type="ARBA" id="ARBA00023163"/>
    </source>
</evidence>
<dbReference type="InterPro" id="IPR000524">
    <property type="entry name" value="Tscrpt_reg_HTH_GntR"/>
</dbReference>
<protein>
    <recommendedName>
        <fullName evidence="4">Histidine utilization repressor</fullName>
    </recommendedName>
</protein>
<name>A0A2V3UDY3_9HYPH</name>
<dbReference type="InterPro" id="IPR036388">
    <property type="entry name" value="WH-like_DNA-bd_sf"/>
</dbReference>
<keyword evidence="2" id="KW-0238">DNA-binding</keyword>